<reference evidence="5" key="2">
    <citation type="submission" date="2020-05" db="UniProtKB">
        <authorList>
            <consortium name="EnsemblMetazoa"/>
        </authorList>
    </citation>
    <scope>IDENTIFICATION</scope>
    <source>
        <strain evidence="5">wikel</strain>
    </source>
</reference>
<evidence type="ECO:0000256" key="1">
    <source>
        <dbReference type="SAM" id="MobiDB-lite"/>
    </source>
</evidence>
<sequence length="645" mass="70998">MQARYGGGTSAHSGWCTRLHAGGWLHGARVSGEDDDGPGGSRARQEWGLFPRWVSVLSAAEKLFAATPTDTHEALCKEIDKAQDLQQEETAPIPAEHRGSYDVTDQQQQTQSAQQSHHHSGSAGAASAGHVSAVPVIPIHDPHHHHAHHLTDPHAVAAVTPQDPGDPWPLGRPDMPQIKSLNVKCEKNHMKVFLEFDRPFHGMIFSKGHYSDPKCVHLPPNTGHIAVNFDIFLGSCGMSSSQQGGYDNLGSGLFIEDTIIIQYDPQVQEIWDQARRLRCTWYDFYEKAVTFRPFNVDMLDAVTANFLGDNIQCWMQIQVGKGPWASEVAGIVKIGQTMTMVLAIKDDENKFDMLVRNCIAHDGKHQPIVLVDEYGCVARPKIMSRFQKIKNFGASASVVSYAYFQAFKFPDSMNVHFQCVIQVCRYECPEPKCEGDAALGGHYLPAPRDPSHAYSEQKAHFLKPSESQKQSISVSKKQTTVTVTPEPSPPKENLPPVFYNRQGEQLPSDNDVVNPNTGYAIASTGGMPRSHDVRKREVADATNIQTQKVIQVVAPGDVAFNLPTGENDTMVDVYSSRTASADGNICISLPGFAAGLIVLLLLLIVSSLVASFLFIRVRHIANTKNHEQVISYDTPEFVKVAITPQ</sequence>
<dbReference type="PaxDb" id="6945-B7Q6Z2"/>
<dbReference type="PANTHER" id="PTHR46560">
    <property type="entry name" value="CYPHER, ISOFORM B"/>
    <property type="match status" value="1"/>
</dbReference>
<keyword evidence="2" id="KW-0472">Membrane</keyword>
<dbReference type="AlphaFoldDB" id="B7Q6Z2"/>
<dbReference type="InterPro" id="IPR056953">
    <property type="entry name" value="CUT_N"/>
</dbReference>
<evidence type="ECO:0000259" key="3">
    <source>
        <dbReference type="PROSITE" id="PS51034"/>
    </source>
</evidence>
<dbReference type="OrthoDB" id="10062424at2759"/>
<feature type="region of interest" description="Disordered" evidence="1">
    <location>
        <begin position="449"/>
        <end position="494"/>
    </location>
</feature>
<organism>
    <name type="scientific">Ixodes scapularis</name>
    <name type="common">Black-legged tick</name>
    <name type="synonym">Deer tick</name>
    <dbReference type="NCBI Taxonomy" id="6945"/>
    <lineage>
        <taxon>Eukaryota</taxon>
        <taxon>Metazoa</taxon>
        <taxon>Ecdysozoa</taxon>
        <taxon>Arthropoda</taxon>
        <taxon>Chelicerata</taxon>
        <taxon>Arachnida</taxon>
        <taxon>Acari</taxon>
        <taxon>Parasitiformes</taxon>
        <taxon>Ixodida</taxon>
        <taxon>Ixodoidea</taxon>
        <taxon>Ixodidae</taxon>
        <taxon>Ixodinae</taxon>
        <taxon>Ixodes</taxon>
    </lineage>
</organism>
<reference evidence="4 6" key="1">
    <citation type="submission" date="2008-03" db="EMBL/GenBank/DDBJ databases">
        <title>Annotation of Ixodes scapularis.</title>
        <authorList>
            <consortium name="Ixodes scapularis Genome Project Consortium"/>
            <person name="Caler E."/>
            <person name="Hannick L.I."/>
            <person name="Bidwell S."/>
            <person name="Joardar V."/>
            <person name="Thiagarajan M."/>
            <person name="Amedeo P."/>
            <person name="Galinsky K.J."/>
            <person name="Schobel S."/>
            <person name="Inman J."/>
            <person name="Hostetler J."/>
            <person name="Miller J."/>
            <person name="Hammond M."/>
            <person name="Megy K."/>
            <person name="Lawson D."/>
            <person name="Kodira C."/>
            <person name="Sutton G."/>
            <person name="Meyer J."/>
            <person name="Hill C.A."/>
            <person name="Birren B."/>
            <person name="Nene V."/>
            <person name="Collins F."/>
            <person name="Alarcon-Chaidez F."/>
            <person name="Wikel S."/>
            <person name="Strausberg R."/>
        </authorList>
    </citation>
    <scope>NUCLEOTIDE SEQUENCE [LARGE SCALE GENOMIC DNA]</scope>
    <source>
        <strain evidence="6">Wikel</strain>
        <strain evidence="4">Wikel colony</strain>
    </source>
</reference>
<protein>
    <submittedName>
        <fullName evidence="4 5">Transmembrane protein, putative</fullName>
    </submittedName>
</protein>
<dbReference type="HOGENOM" id="CLU_022395_2_0_1"/>
<dbReference type="PROSITE" id="PS51034">
    <property type="entry name" value="ZP_2"/>
    <property type="match status" value="1"/>
</dbReference>
<feature type="compositionally biased region" description="Low complexity" evidence="1">
    <location>
        <begin position="106"/>
        <end position="129"/>
    </location>
</feature>
<dbReference type="VEuPathDB" id="VectorBase:ISCI011600"/>
<dbReference type="Pfam" id="PF25057">
    <property type="entry name" value="CUT_N"/>
    <property type="match status" value="1"/>
</dbReference>
<dbReference type="Proteomes" id="UP000001555">
    <property type="component" value="Unassembled WGS sequence"/>
</dbReference>
<evidence type="ECO:0000313" key="4">
    <source>
        <dbReference type="EMBL" id="EEC14614.1"/>
    </source>
</evidence>
<accession>B7Q6Z2</accession>
<dbReference type="EMBL" id="ABJB010079223">
    <property type="status" value="NOT_ANNOTATED_CDS"/>
    <property type="molecule type" value="Genomic_DNA"/>
</dbReference>
<dbReference type="VEuPathDB" id="VectorBase:ISCP_013247"/>
<dbReference type="EnsemblMetazoa" id="ISCW011600-RA">
    <property type="protein sequence ID" value="ISCW011600-PA"/>
    <property type="gene ID" value="ISCW011600"/>
</dbReference>
<name>B7Q6Z2_IXOSC</name>
<gene>
    <name evidence="4" type="ORF">IscW_ISCW011600</name>
</gene>
<keyword evidence="6" id="KW-1185">Reference proteome</keyword>
<feature type="transmembrane region" description="Helical" evidence="2">
    <location>
        <begin position="592"/>
        <end position="615"/>
    </location>
</feature>
<dbReference type="InterPro" id="IPR055355">
    <property type="entry name" value="ZP-C"/>
</dbReference>
<dbReference type="EMBL" id="DS870753">
    <property type="protein sequence ID" value="EEC14614.1"/>
    <property type="molecule type" value="Genomic_DNA"/>
</dbReference>
<evidence type="ECO:0000313" key="5">
    <source>
        <dbReference type="EnsemblMetazoa" id="ISCW011600-PA"/>
    </source>
</evidence>
<dbReference type="EMBL" id="ABJB010567685">
    <property type="status" value="NOT_ANNOTATED_CDS"/>
    <property type="molecule type" value="Genomic_DNA"/>
</dbReference>
<evidence type="ECO:0000256" key="2">
    <source>
        <dbReference type="SAM" id="Phobius"/>
    </source>
</evidence>
<dbReference type="InParanoid" id="B7Q6Z2"/>
<proteinExistence type="predicted"/>
<dbReference type="VEuPathDB" id="VectorBase:ISCW011600"/>
<feature type="compositionally biased region" description="Low complexity" evidence="1">
    <location>
        <begin position="465"/>
        <end position="485"/>
    </location>
</feature>
<evidence type="ECO:0000313" key="6">
    <source>
        <dbReference type="Proteomes" id="UP000001555"/>
    </source>
</evidence>
<dbReference type="Pfam" id="PF00100">
    <property type="entry name" value="Zona_pellucida"/>
    <property type="match status" value="1"/>
</dbReference>
<dbReference type="GO" id="GO:0000902">
    <property type="term" value="P:cell morphogenesis"/>
    <property type="evidence" value="ECO:0000318"/>
    <property type="project" value="GO_Central"/>
</dbReference>
<dbReference type="SMART" id="SM00241">
    <property type="entry name" value="ZP"/>
    <property type="match status" value="1"/>
</dbReference>
<dbReference type="PANTHER" id="PTHR46560:SF2">
    <property type="entry name" value="DUSKY-LIKE, ISOFORM A"/>
    <property type="match status" value="1"/>
</dbReference>
<feature type="region of interest" description="Disordered" evidence="1">
    <location>
        <begin position="94"/>
        <end position="129"/>
    </location>
</feature>
<feature type="domain" description="ZP" evidence="3">
    <location>
        <begin position="184"/>
        <end position="440"/>
    </location>
</feature>
<dbReference type="FunCoup" id="B7Q6Z2">
    <property type="interactions" value="2"/>
</dbReference>
<feature type="compositionally biased region" description="Basic and acidic residues" evidence="1">
    <location>
        <begin position="449"/>
        <end position="459"/>
    </location>
</feature>
<dbReference type="InterPro" id="IPR001507">
    <property type="entry name" value="ZP_dom"/>
</dbReference>
<keyword evidence="2 4" id="KW-0812">Transmembrane</keyword>
<dbReference type="GO" id="GO:0016324">
    <property type="term" value="C:apical plasma membrane"/>
    <property type="evidence" value="ECO:0000318"/>
    <property type="project" value="GO_Central"/>
</dbReference>
<keyword evidence="2" id="KW-1133">Transmembrane helix</keyword>